<dbReference type="AlphaFoldDB" id="A0A507D038"/>
<evidence type="ECO:0000313" key="2">
    <source>
        <dbReference type="EMBL" id="TPX42384.1"/>
    </source>
</evidence>
<organism evidence="3 5">
    <name type="scientific">Synchytrium endobioticum</name>
    <dbReference type="NCBI Taxonomy" id="286115"/>
    <lineage>
        <taxon>Eukaryota</taxon>
        <taxon>Fungi</taxon>
        <taxon>Fungi incertae sedis</taxon>
        <taxon>Chytridiomycota</taxon>
        <taxon>Chytridiomycota incertae sedis</taxon>
        <taxon>Chytridiomycetes</taxon>
        <taxon>Synchytriales</taxon>
        <taxon>Synchytriaceae</taxon>
        <taxon>Synchytrium</taxon>
    </lineage>
</organism>
<dbReference type="Proteomes" id="UP000320475">
    <property type="component" value="Unassembled WGS sequence"/>
</dbReference>
<keyword evidence="4" id="KW-1185">Reference proteome</keyword>
<keyword evidence="1" id="KW-0175">Coiled coil</keyword>
<accession>A0A507D038</accession>
<dbReference type="VEuPathDB" id="FungiDB:SeMB42_g05145"/>
<evidence type="ECO:0000313" key="4">
    <source>
        <dbReference type="Proteomes" id="UP000317494"/>
    </source>
</evidence>
<protein>
    <submittedName>
        <fullName evidence="3">Uncharacterized protein</fullName>
    </submittedName>
</protein>
<dbReference type="Proteomes" id="UP000317494">
    <property type="component" value="Unassembled WGS sequence"/>
</dbReference>
<dbReference type="EMBL" id="QEAM01000179">
    <property type="protein sequence ID" value="TPX44520.1"/>
    <property type="molecule type" value="Genomic_DNA"/>
</dbReference>
<evidence type="ECO:0000313" key="5">
    <source>
        <dbReference type="Proteomes" id="UP000320475"/>
    </source>
</evidence>
<sequence length="351" mass="38752">MARSKKHTSRAKLTGVETIDAESQAHDCKAQSAPAVDYRGSSWIGQKAAAIFSYLVSCFSHWLTRENVGCGWSSAERSKAASIVDKMAGHLSIRSRAGLNIAHLVEIEAAVKRLVEDRAILSQQVQMEKRKNEELKQAIQDLKPKAPPPQSLLEYGRVMFASLVGIGAVARPSSPVASQTLYTVAVVYMQDLQRSHLKPVVGDVVAAISKELEPLRLQGLVGYQFVQKATTDELKPQDVHVVILLGLKTTERLRMAERKVYGELDKGFGGDDLSDRRYVLMATSNIPSAQNVVCLDKDEERVNIPSHQMVRRNMSTVFISGLESKHLISCDMNTSAIHEVCKWIVDATSKI</sequence>
<gene>
    <name evidence="3" type="ORF">SeLEV6574_g04449</name>
    <name evidence="2" type="ORF">SeMB42_g05145</name>
</gene>
<evidence type="ECO:0000256" key="1">
    <source>
        <dbReference type="SAM" id="Coils"/>
    </source>
</evidence>
<comment type="caution">
    <text evidence="3">The sequence shown here is derived from an EMBL/GenBank/DDBJ whole genome shotgun (WGS) entry which is preliminary data.</text>
</comment>
<name>A0A507D038_9FUNG</name>
<feature type="coiled-coil region" evidence="1">
    <location>
        <begin position="104"/>
        <end position="138"/>
    </location>
</feature>
<evidence type="ECO:0000313" key="3">
    <source>
        <dbReference type="EMBL" id="TPX44520.1"/>
    </source>
</evidence>
<reference evidence="4 5" key="1">
    <citation type="journal article" date="2019" name="Sci. Rep.">
        <title>Comparative genomics of chytrid fungi reveal insights into the obligate biotrophic and pathogenic lifestyle of Synchytrium endobioticum.</title>
        <authorList>
            <person name="van de Vossenberg B.T.L.H."/>
            <person name="Warris S."/>
            <person name="Nguyen H.D.T."/>
            <person name="van Gent-Pelzer M.P.E."/>
            <person name="Joly D.L."/>
            <person name="van de Geest H.C."/>
            <person name="Bonants P.J.M."/>
            <person name="Smith D.S."/>
            <person name="Levesque C.A."/>
            <person name="van der Lee T.A.J."/>
        </authorList>
    </citation>
    <scope>NUCLEOTIDE SEQUENCE [LARGE SCALE GENOMIC DNA]</scope>
    <source>
        <strain evidence="3 5">LEV6574</strain>
        <strain evidence="2 4">MB42</strain>
    </source>
</reference>
<proteinExistence type="predicted"/>
<dbReference type="EMBL" id="QEAN01000234">
    <property type="protein sequence ID" value="TPX42384.1"/>
    <property type="molecule type" value="Genomic_DNA"/>
</dbReference>